<name>A0A0F8ZSI1_9ZZZZ</name>
<reference evidence="1" key="1">
    <citation type="journal article" date="2015" name="Nature">
        <title>Complex archaea that bridge the gap between prokaryotes and eukaryotes.</title>
        <authorList>
            <person name="Spang A."/>
            <person name="Saw J.H."/>
            <person name="Jorgensen S.L."/>
            <person name="Zaremba-Niedzwiedzka K."/>
            <person name="Martijn J."/>
            <person name="Lind A.E."/>
            <person name="van Eijk R."/>
            <person name="Schleper C."/>
            <person name="Guy L."/>
            <person name="Ettema T.J."/>
        </authorList>
    </citation>
    <scope>NUCLEOTIDE SEQUENCE</scope>
</reference>
<proteinExistence type="predicted"/>
<protein>
    <submittedName>
        <fullName evidence="1">Uncharacterized protein</fullName>
    </submittedName>
</protein>
<organism evidence="1">
    <name type="scientific">marine sediment metagenome</name>
    <dbReference type="NCBI Taxonomy" id="412755"/>
    <lineage>
        <taxon>unclassified sequences</taxon>
        <taxon>metagenomes</taxon>
        <taxon>ecological metagenomes</taxon>
    </lineage>
</organism>
<gene>
    <name evidence="1" type="ORF">LCGC14_2738310</name>
</gene>
<sequence>MAEILDWRGAKLQDELCKLETDEPNKLMCRGYLNDLIQPVISAQCDYKKQAIAFSELGKGLNLILERMTAKGVDLGPSGELADMIVEKAADVFNERMLSGCQCTPKKTWGEK</sequence>
<evidence type="ECO:0000313" key="1">
    <source>
        <dbReference type="EMBL" id="KKK88920.1"/>
    </source>
</evidence>
<dbReference type="EMBL" id="LAZR01049745">
    <property type="protein sequence ID" value="KKK88920.1"/>
    <property type="molecule type" value="Genomic_DNA"/>
</dbReference>
<dbReference type="AlphaFoldDB" id="A0A0F8ZSI1"/>
<comment type="caution">
    <text evidence="1">The sequence shown here is derived from an EMBL/GenBank/DDBJ whole genome shotgun (WGS) entry which is preliminary data.</text>
</comment>
<accession>A0A0F8ZSI1</accession>